<dbReference type="Proteomes" id="UP000198619">
    <property type="component" value="Unassembled WGS sequence"/>
</dbReference>
<protein>
    <submittedName>
        <fullName evidence="3">Putative amidase domain-containing protein</fullName>
    </submittedName>
</protein>
<sequence length="390" mass="44101">MIKSKIKNSFIFIFLFLIIFSLSSPALASTDNSDENIKTFINNLFEIKNNIALNGDILNFKDRYNLNCGDGKWAFEHEVKRAKYLRDWALERGIIIKSIDSYPLFKSININKSSASVRVDESIKFTYSYLNDSDNCENNFGVTLFHTINLKPLNDSFIVCKDYYLDCFEDGLKNYSVDYSETKIADTKTQVYNFVTFTPTINNPSSKLNYNRTKAAEYADNYCGVTWATGKEKNKYNTKYKNFTGIGGNCTNFVSQCLGDKEGGGLKHDGSWYCVYKNFNGAEVSASWCNADAFKNYILYSGKGKLVKKGDFKNILQPTTDSPNGVLSKLQVGDVIAYALGNDVDHTAIITAFDSHGYPLINSHTVDRYHVPFDLGWGDSHVKFILIHIQ</sequence>
<accession>A0A1I0YVN8</accession>
<dbReference type="RefSeq" id="WP_090041347.1">
    <property type="nucleotide sequence ID" value="NZ_FOKI01000015.1"/>
</dbReference>
<dbReference type="PANTHER" id="PTHR40032:SF1">
    <property type="entry name" value="EXPORTED PROTEIN"/>
    <property type="match status" value="1"/>
</dbReference>
<name>A0A1I0YVN8_9CLOT</name>
<keyword evidence="4" id="KW-1185">Reference proteome</keyword>
<dbReference type="STRING" id="84698.SAMN04488528_101567"/>
<gene>
    <name evidence="3" type="ORF">SAMN04488528_101567</name>
</gene>
<dbReference type="AlphaFoldDB" id="A0A1I0YVN8"/>
<keyword evidence="1" id="KW-0732">Signal</keyword>
<dbReference type="EMBL" id="FOKI01000015">
    <property type="protein sequence ID" value="SFB17321.1"/>
    <property type="molecule type" value="Genomic_DNA"/>
</dbReference>
<dbReference type="Pfam" id="PF12671">
    <property type="entry name" value="Amidase_6"/>
    <property type="match status" value="1"/>
</dbReference>
<evidence type="ECO:0000313" key="4">
    <source>
        <dbReference type="Proteomes" id="UP000198619"/>
    </source>
</evidence>
<dbReference type="PANTHER" id="PTHR40032">
    <property type="entry name" value="EXPORTED PROTEIN-RELATED"/>
    <property type="match status" value="1"/>
</dbReference>
<evidence type="ECO:0000313" key="3">
    <source>
        <dbReference type="EMBL" id="SFB17321.1"/>
    </source>
</evidence>
<organism evidence="3 4">
    <name type="scientific">Clostridium frigidicarnis</name>
    <dbReference type="NCBI Taxonomy" id="84698"/>
    <lineage>
        <taxon>Bacteria</taxon>
        <taxon>Bacillati</taxon>
        <taxon>Bacillota</taxon>
        <taxon>Clostridia</taxon>
        <taxon>Eubacteriales</taxon>
        <taxon>Clostridiaceae</taxon>
        <taxon>Clostridium</taxon>
    </lineage>
</organism>
<feature type="signal peptide" evidence="1">
    <location>
        <begin position="1"/>
        <end position="28"/>
    </location>
</feature>
<proteinExistence type="predicted"/>
<dbReference type="OrthoDB" id="2194542at2"/>
<feature type="domain" description="Putative amidase" evidence="2">
    <location>
        <begin position="209"/>
        <end position="386"/>
    </location>
</feature>
<evidence type="ECO:0000259" key="2">
    <source>
        <dbReference type="Pfam" id="PF12671"/>
    </source>
</evidence>
<dbReference type="InterPro" id="IPR024301">
    <property type="entry name" value="Amidase_6"/>
</dbReference>
<evidence type="ECO:0000256" key="1">
    <source>
        <dbReference type="SAM" id="SignalP"/>
    </source>
</evidence>
<reference evidence="3 4" key="1">
    <citation type="submission" date="2016-10" db="EMBL/GenBank/DDBJ databases">
        <authorList>
            <person name="de Groot N.N."/>
        </authorList>
    </citation>
    <scope>NUCLEOTIDE SEQUENCE [LARGE SCALE GENOMIC DNA]</scope>
    <source>
        <strain evidence="3 4">DSM 12271</strain>
    </source>
</reference>
<feature type="chain" id="PRO_5011738528" evidence="1">
    <location>
        <begin position="29"/>
        <end position="390"/>
    </location>
</feature>